<gene>
    <name evidence="2" type="ORF">E2C01_022338</name>
</gene>
<feature type="region of interest" description="Disordered" evidence="1">
    <location>
        <begin position="1"/>
        <end position="20"/>
    </location>
</feature>
<name>A0A5B7E537_PORTR</name>
<evidence type="ECO:0000256" key="1">
    <source>
        <dbReference type="SAM" id="MobiDB-lite"/>
    </source>
</evidence>
<accession>A0A5B7E537</accession>
<comment type="caution">
    <text evidence="2">The sequence shown here is derived from an EMBL/GenBank/DDBJ whole genome shotgun (WGS) entry which is preliminary data.</text>
</comment>
<dbReference type="EMBL" id="VSRR010002018">
    <property type="protein sequence ID" value="MPC29120.1"/>
    <property type="molecule type" value="Genomic_DNA"/>
</dbReference>
<evidence type="ECO:0000313" key="3">
    <source>
        <dbReference type="Proteomes" id="UP000324222"/>
    </source>
</evidence>
<dbReference type="Proteomes" id="UP000324222">
    <property type="component" value="Unassembled WGS sequence"/>
</dbReference>
<feature type="compositionally biased region" description="Basic and acidic residues" evidence="1">
    <location>
        <begin position="7"/>
        <end position="19"/>
    </location>
</feature>
<proteinExistence type="predicted"/>
<organism evidence="2 3">
    <name type="scientific">Portunus trituberculatus</name>
    <name type="common">Swimming crab</name>
    <name type="synonym">Neptunus trituberculatus</name>
    <dbReference type="NCBI Taxonomy" id="210409"/>
    <lineage>
        <taxon>Eukaryota</taxon>
        <taxon>Metazoa</taxon>
        <taxon>Ecdysozoa</taxon>
        <taxon>Arthropoda</taxon>
        <taxon>Crustacea</taxon>
        <taxon>Multicrustacea</taxon>
        <taxon>Malacostraca</taxon>
        <taxon>Eumalacostraca</taxon>
        <taxon>Eucarida</taxon>
        <taxon>Decapoda</taxon>
        <taxon>Pleocyemata</taxon>
        <taxon>Brachyura</taxon>
        <taxon>Eubrachyura</taxon>
        <taxon>Portunoidea</taxon>
        <taxon>Portunidae</taxon>
        <taxon>Portuninae</taxon>
        <taxon>Portunus</taxon>
    </lineage>
</organism>
<keyword evidence="3" id="KW-1185">Reference proteome</keyword>
<dbReference type="AlphaFoldDB" id="A0A5B7E537"/>
<evidence type="ECO:0000313" key="2">
    <source>
        <dbReference type="EMBL" id="MPC29120.1"/>
    </source>
</evidence>
<protein>
    <submittedName>
        <fullName evidence="2">Uncharacterized protein</fullName>
    </submittedName>
</protein>
<reference evidence="2 3" key="1">
    <citation type="submission" date="2019-05" db="EMBL/GenBank/DDBJ databases">
        <title>Another draft genome of Portunus trituberculatus and its Hox gene families provides insights of decapod evolution.</title>
        <authorList>
            <person name="Jeong J.-H."/>
            <person name="Song I."/>
            <person name="Kim S."/>
            <person name="Choi T."/>
            <person name="Kim D."/>
            <person name="Ryu S."/>
            <person name="Kim W."/>
        </authorList>
    </citation>
    <scope>NUCLEOTIDE SEQUENCE [LARGE SCALE GENOMIC DNA]</scope>
    <source>
        <tissue evidence="2">Muscle</tissue>
    </source>
</reference>
<sequence>MVMMPDEQSRRKYDADIKRMQNPNKKLTVTTGWGMNGVEGAQACHSKTYCQNVSVSVIKRGQFVDDSGLDKCDANTMHYTICYY</sequence>